<dbReference type="GO" id="GO:0015276">
    <property type="term" value="F:ligand-gated monoatomic ion channel activity"/>
    <property type="evidence" value="ECO:0007669"/>
    <property type="project" value="InterPro"/>
</dbReference>
<evidence type="ECO:0000256" key="14">
    <source>
        <dbReference type="PIRSR" id="PIRSR601508-2"/>
    </source>
</evidence>
<reference evidence="20 21" key="1">
    <citation type="submission" date="2024-01" db="EMBL/GenBank/DDBJ databases">
        <title>The genome of the rayed Mediterranean limpet Patella caerulea (Linnaeus, 1758).</title>
        <authorList>
            <person name="Anh-Thu Weber A."/>
            <person name="Halstead-Nussloch G."/>
        </authorList>
    </citation>
    <scope>NUCLEOTIDE SEQUENCE [LARGE SCALE GENOMIC DNA]</scope>
    <source>
        <strain evidence="20">AATW-2023a</strain>
        <tissue evidence="20">Whole specimen</tissue>
    </source>
</reference>
<dbReference type="GO" id="GO:0043226">
    <property type="term" value="C:organelle"/>
    <property type="evidence" value="ECO:0007669"/>
    <property type="project" value="UniProtKB-ARBA"/>
</dbReference>
<keyword evidence="2" id="KW-0813">Transport</keyword>
<feature type="domain" description="Ionotropic glutamate receptor L-glutamate and glycine-binding" evidence="19">
    <location>
        <begin position="317"/>
        <end position="379"/>
    </location>
</feature>
<evidence type="ECO:0000256" key="2">
    <source>
        <dbReference type="ARBA" id="ARBA00022448"/>
    </source>
</evidence>
<comment type="subcellular location">
    <subcellularLocation>
        <location evidence="1">Cell membrane</location>
        <topology evidence="1">Multi-pass membrane protein</topology>
    </subcellularLocation>
</comment>
<keyword evidence="4 17" id="KW-0812">Transmembrane</keyword>
<dbReference type="Proteomes" id="UP001347796">
    <property type="component" value="Unassembled WGS sequence"/>
</dbReference>
<dbReference type="Gene3D" id="3.40.190.10">
    <property type="entry name" value="Periplasmic binding protein-like II"/>
    <property type="match status" value="1"/>
</dbReference>
<dbReference type="GO" id="GO:0038023">
    <property type="term" value="F:signaling receptor activity"/>
    <property type="evidence" value="ECO:0007669"/>
    <property type="project" value="InterPro"/>
</dbReference>
<evidence type="ECO:0000256" key="3">
    <source>
        <dbReference type="ARBA" id="ARBA00022475"/>
    </source>
</evidence>
<comment type="caution">
    <text evidence="20">The sequence shown here is derived from an EMBL/GenBank/DDBJ whole genome shotgun (WGS) entry which is preliminary data.</text>
</comment>
<keyword evidence="9" id="KW-0675">Receptor</keyword>
<dbReference type="EMBL" id="JAZGQO010000003">
    <property type="protein sequence ID" value="KAK6188189.1"/>
    <property type="molecule type" value="Genomic_DNA"/>
</dbReference>
<feature type="transmembrane region" description="Helical" evidence="17">
    <location>
        <begin position="473"/>
        <end position="493"/>
    </location>
</feature>
<evidence type="ECO:0000256" key="8">
    <source>
        <dbReference type="ARBA" id="ARBA00023136"/>
    </source>
</evidence>
<feature type="compositionally biased region" description="Basic and acidic residues" evidence="16">
    <location>
        <begin position="957"/>
        <end position="975"/>
    </location>
</feature>
<feature type="transmembrane region" description="Helical" evidence="17">
    <location>
        <begin position="432"/>
        <end position="452"/>
    </location>
</feature>
<feature type="binding site" evidence="13">
    <location>
        <position position="554"/>
    </location>
    <ligand>
        <name>L-glutamate</name>
        <dbReference type="ChEBI" id="CHEBI:29985"/>
    </ligand>
</feature>
<dbReference type="Gene3D" id="1.10.287.70">
    <property type="match status" value="1"/>
</dbReference>
<evidence type="ECO:0000256" key="17">
    <source>
        <dbReference type="SAM" id="Phobius"/>
    </source>
</evidence>
<proteinExistence type="predicted"/>
<dbReference type="SUPFAM" id="SSF53850">
    <property type="entry name" value="Periplasmic binding protein-like II"/>
    <property type="match status" value="1"/>
</dbReference>
<dbReference type="InterPro" id="IPR019594">
    <property type="entry name" value="Glu/Gly-bd"/>
</dbReference>
<keyword evidence="6" id="KW-0175">Coiled coil</keyword>
<keyword evidence="12" id="KW-0407">Ion channel</keyword>
<keyword evidence="7" id="KW-0406">Ion transport</keyword>
<feature type="binding site" evidence="13">
    <location>
        <position position="395"/>
    </location>
    <ligand>
        <name>L-glutamate</name>
        <dbReference type="ChEBI" id="CHEBI:29985"/>
    </ligand>
</feature>
<evidence type="ECO:0000256" key="15">
    <source>
        <dbReference type="PIRSR" id="PIRSR601508-3"/>
    </source>
</evidence>
<keyword evidence="10" id="KW-0325">Glycoprotein</keyword>
<dbReference type="PRINTS" id="PR00177">
    <property type="entry name" value="NMDARECEPTOR"/>
</dbReference>
<name>A0AAN8JY31_PATCE</name>
<evidence type="ECO:0000256" key="13">
    <source>
        <dbReference type="PIRSR" id="PIRSR601508-1"/>
    </source>
</evidence>
<evidence type="ECO:0000256" key="6">
    <source>
        <dbReference type="ARBA" id="ARBA00023054"/>
    </source>
</evidence>
<sequence>MPNYLKGIGLGDMVGPYNFPQTVVVIQENYVNDGFLEGFMSRQPVDQEENLVWKSVNVEITDIEVEYLLTELSITGWKILVLHMDPDWMLRIVRKSLDMNLFRAGYAWFLSDTTFIDEPSVVQNLPEGLLALTNFHLTGSEGVLSDVFRFLSQACLCIDFLKSSGISPNLFEPRRSTVDTSDTFIFSKPELFRYLSRASQCFNDTEPNENSTLLATGEAFHLVNLVDKKLGGKQWELVGYITMDGLTDLKTVLWPGNTIFGPSSNKERTYRVVTRPAKPFVFINGPVTHPSTCYSDTPCIKLTNSTPRHVSSMIEDFITTRDYMNKGYDVHCCTGLTIELLLRLSLDLKFEYVIYFLDDTDYGSFSNDTWTGMVGDIMNGAADIIAGAFSVTSSRLTAISYSEPYFQSDYAMVTSVDGRSTSMWAFLKPFSVEVWICILLSSIAAGIATSILEWHSPFGLNPRGRKRDKNYGLGSGLLMVWVLITGHTINVKAPKSWPGKVIQNVWAGLAIFIMTSYTANLAAYLAGQSAVILISSIYDAKLLSKKVALIESSSVEFLLNIINPDLIKNVRHNYISSTDEAIFMLRDREIDVYVDDTPLLQYSVARLDKDCAVRFVGKGFGSDGYAFGLPKFSWLQVPLSNKVLEYVESGFVNDLSSKYLSRPQCEHYLATSPFQYSLEHTGGLFIILLSAVVTSILLLLGEHMIYKYVVPWLRNKPQDSKWIGEHLYFFSQRLSRVVKSETLYSQKHAAQEMMTIVRTGDFTRLIQKHELQKRKMPPPKKEKTRAQMFQELTSNIVSYHRQLKTDTSEEHSEEEVEETRVDQEEISAEVHVEDEDESSGVANLGYREDEADTSDGDEISIDLIESQANSPKRRPYQRLCKRYSTWPSGLVVYAESGKVSPFKKQVSMSAGTSPTTEPESPSKIWVISDGRVLDDPVNSPRVSPVRKLSDIPRSSHKRDEPNNAKRSKSYDHQQPDYFKRNLKMKDNRVKSTIRRHALSGYQSQIPVDYLDECTIDALSKEDLLILWKKSEIEMQRRLNEVKVRNRRLSLAIDYLVKHQGDSEGAEEV</sequence>
<feature type="region of interest" description="Disordered" evidence="16">
    <location>
        <begin position="936"/>
        <end position="975"/>
    </location>
</feature>
<keyword evidence="5 17" id="KW-1133">Transmembrane helix</keyword>
<keyword evidence="11" id="KW-1071">Ligand-gated ion channel</keyword>
<feature type="site" description="Crucial to convey clamshell closure to channel opening" evidence="14">
    <location>
        <position position="534"/>
    </location>
</feature>
<dbReference type="Pfam" id="PF00060">
    <property type="entry name" value="Lig_chan"/>
    <property type="match status" value="1"/>
</dbReference>
<dbReference type="SMART" id="SM00918">
    <property type="entry name" value="Lig_chan-Glu_bd"/>
    <property type="match status" value="1"/>
</dbReference>
<evidence type="ECO:0000256" key="1">
    <source>
        <dbReference type="ARBA" id="ARBA00004651"/>
    </source>
</evidence>
<keyword evidence="21" id="KW-1185">Reference proteome</keyword>
<dbReference type="GO" id="GO:0005886">
    <property type="term" value="C:plasma membrane"/>
    <property type="evidence" value="ECO:0007669"/>
    <property type="project" value="UniProtKB-SubCell"/>
</dbReference>
<dbReference type="FunFam" id="3.40.190.10:FF:000078">
    <property type="entry name" value="glutamate receptor ionotropic, NMDA 3B"/>
    <property type="match status" value="1"/>
</dbReference>
<dbReference type="Pfam" id="PF10613">
    <property type="entry name" value="Lig_chan-Glu_bd"/>
    <property type="match status" value="1"/>
</dbReference>
<dbReference type="InterPro" id="IPR001320">
    <property type="entry name" value="Iontro_rcpt_C"/>
</dbReference>
<feature type="domain" description="Ionotropic glutamate receptor C-terminal" evidence="18">
    <location>
        <begin position="316"/>
        <end position="662"/>
    </location>
</feature>
<evidence type="ECO:0000256" key="11">
    <source>
        <dbReference type="ARBA" id="ARBA00023286"/>
    </source>
</evidence>
<evidence type="ECO:0000259" key="19">
    <source>
        <dbReference type="SMART" id="SM00918"/>
    </source>
</evidence>
<evidence type="ECO:0000256" key="16">
    <source>
        <dbReference type="SAM" id="MobiDB-lite"/>
    </source>
</evidence>
<protein>
    <submittedName>
        <fullName evidence="20">Uncharacterized protein</fullName>
    </submittedName>
</protein>
<dbReference type="AlphaFoldDB" id="A0AAN8JY31"/>
<evidence type="ECO:0000313" key="20">
    <source>
        <dbReference type="EMBL" id="KAK6188189.1"/>
    </source>
</evidence>
<feature type="transmembrane region" description="Helical" evidence="17">
    <location>
        <begin position="505"/>
        <end position="526"/>
    </location>
</feature>
<evidence type="ECO:0000256" key="4">
    <source>
        <dbReference type="ARBA" id="ARBA00022692"/>
    </source>
</evidence>
<feature type="binding site" evidence="13">
    <location>
        <position position="596"/>
    </location>
    <ligand>
        <name>L-glutamate</name>
        <dbReference type="ChEBI" id="CHEBI:29985"/>
    </ligand>
</feature>
<keyword evidence="3" id="KW-1003">Cell membrane</keyword>
<dbReference type="PANTHER" id="PTHR18966">
    <property type="entry name" value="IONOTROPIC GLUTAMATE RECEPTOR"/>
    <property type="match status" value="1"/>
</dbReference>
<feature type="transmembrane region" description="Helical" evidence="17">
    <location>
        <begin position="684"/>
        <end position="706"/>
    </location>
</feature>
<evidence type="ECO:0000256" key="7">
    <source>
        <dbReference type="ARBA" id="ARBA00023065"/>
    </source>
</evidence>
<accession>A0AAN8JY31</accession>
<evidence type="ECO:0000256" key="10">
    <source>
        <dbReference type="ARBA" id="ARBA00023180"/>
    </source>
</evidence>
<feature type="region of interest" description="Disordered" evidence="16">
    <location>
        <begin position="804"/>
        <end position="840"/>
    </location>
</feature>
<evidence type="ECO:0000256" key="12">
    <source>
        <dbReference type="ARBA" id="ARBA00023303"/>
    </source>
</evidence>
<evidence type="ECO:0000256" key="9">
    <source>
        <dbReference type="ARBA" id="ARBA00023170"/>
    </source>
</evidence>
<keyword evidence="8 17" id="KW-0472">Membrane</keyword>
<evidence type="ECO:0000313" key="21">
    <source>
        <dbReference type="Proteomes" id="UP001347796"/>
    </source>
</evidence>
<feature type="binding site" evidence="13">
    <location>
        <position position="390"/>
    </location>
    <ligand>
        <name>L-glutamate</name>
        <dbReference type="ChEBI" id="CHEBI:29985"/>
    </ligand>
</feature>
<dbReference type="InterPro" id="IPR015683">
    <property type="entry name" value="Ionotropic_Glu_rcpt"/>
</dbReference>
<dbReference type="InterPro" id="IPR001508">
    <property type="entry name" value="Iono_Glu_rcpt_met"/>
</dbReference>
<organism evidence="20 21">
    <name type="scientific">Patella caerulea</name>
    <name type="common">Rayed Mediterranean limpet</name>
    <dbReference type="NCBI Taxonomy" id="87958"/>
    <lineage>
        <taxon>Eukaryota</taxon>
        <taxon>Metazoa</taxon>
        <taxon>Spiralia</taxon>
        <taxon>Lophotrochozoa</taxon>
        <taxon>Mollusca</taxon>
        <taxon>Gastropoda</taxon>
        <taxon>Patellogastropoda</taxon>
        <taxon>Patelloidea</taxon>
        <taxon>Patellidae</taxon>
        <taxon>Patella</taxon>
    </lineage>
</organism>
<keyword evidence="15" id="KW-1015">Disulfide bond</keyword>
<dbReference type="Gene3D" id="3.40.50.2300">
    <property type="match status" value="1"/>
</dbReference>
<dbReference type="SMART" id="SM00079">
    <property type="entry name" value="PBPe"/>
    <property type="match status" value="1"/>
</dbReference>
<feature type="disulfide bond" evidence="15">
    <location>
        <begin position="611"/>
        <end position="665"/>
    </location>
</feature>
<feature type="compositionally biased region" description="Basic and acidic residues" evidence="16">
    <location>
        <begin position="818"/>
        <end position="831"/>
    </location>
</feature>
<evidence type="ECO:0000256" key="5">
    <source>
        <dbReference type="ARBA" id="ARBA00022989"/>
    </source>
</evidence>
<evidence type="ECO:0000259" key="18">
    <source>
        <dbReference type="SMART" id="SM00079"/>
    </source>
</evidence>
<gene>
    <name evidence="20" type="ORF">SNE40_004422</name>
</gene>